<evidence type="ECO:0000313" key="1">
    <source>
        <dbReference type="EMBL" id="VDP95573.1"/>
    </source>
</evidence>
<protein>
    <submittedName>
        <fullName evidence="3">Doublecortin domain-containing protein</fullName>
    </submittedName>
</protein>
<evidence type="ECO:0000313" key="3">
    <source>
        <dbReference type="WBParaSite" id="ECPE_0001814301-mRNA-1"/>
    </source>
</evidence>
<sequence>MFKGSVNPSRLRIKVAGEEVLEKQLPGQPYTFADHKDCNKRSKMAEDTSKDQHASYGSAPFSAPVNSLVFSEPVCIFCGMGSKVKFGQGDLARFHTLEEVSDPPAWFNDLRKSLLEKQERAQINFQGTRPLHGSRRGHHGITQIASWSPLLTDGSNLFVGPHLSLDGARRIKEQKSLR</sequence>
<evidence type="ECO:0000313" key="2">
    <source>
        <dbReference type="Proteomes" id="UP000272942"/>
    </source>
</evidence>
<accession>A0A183BFV9</accession>
<proteinExistence type="predicted"/>
<organism evidence="3">
    <name type="scientific">Echinostoma caproni</name>
    <dbReference type="NCBI Taxonomy" id="27848"/>
    <lineage>
        <taxon>Eukaryota</taxon>
        <taxon>Metazoa</taxon>
        <taxon>Spiralia</taxon>
        <taxon>Lophotrochozoa</taxon>
        <taxon>Platyhelminthes</taxon>
        <taxon>Trematoda</taxon>
        <taxon>Digenea</taxon>
        <taxon>Plagiorchiida</taxon>
        <taxon>Echinostomata</taxon>
        <taxon>Echinostomatoidea</taxon>
        <taxon>Echinostomatidae</taxon>
        <taxon>Echinostoma</taxon>
    </lineage>
</organism>
<name>A0A183BFV9_9TREM</name>
<dbReference type="AlphaFoldDB" id="A0A183BFV9"/>
<reference evidence="3" key="1">
    <citation type="submission" date="2016-06" db="UniProtKB">
        <authorList>
            <consortium name="WormBaseParasite"/>
        </authorList>
    </citation>
    <scope>IDENTIFICATION</scope>
</reference>
<reference evidence="1 2" key="2">
    <citation type="submission" date="2018-11" db="EMBL/GenBank/DDBJ databases">
        <authorList>
            <consortium name="Pathogen Informatics"/>
        </authorList>
    </citation>
    <scope>NUCLEOTIDE SEQUENCE [LARGE SCALE GENOMIC DNA]</scope>
    <source>
        <strain evidence="1 2">Egypt</strain>
    </source>
</reference>
<dbReference type="Proteomes" id="UP000272942">
    <property type="component" value="Unassembled WGS sequence"/>
</dbReference>
<keyword evidence="2" id="KW-1185">Reference proteome</keyword>
<dbReference type="EMBL" id="UZAN01074508">
    <property type="protein sequence ID" value="VDP95573.1"/>
    <property type="molecule type" value="Genomic_DNA"/>
</dbReference>
<dbReference type="OrthoDB" id="308383at2759"/>
<gene>
    <name evidence="1" type="ORF">ECPE_LOCUS18094</name>
</gene>
<dbReference type="WBParaSite" id="ECPE_0001814301-mRNA-1">
    <property type="protein sequence ID" value="ECPE_0001814301-mRNA-1"/>
    <property type="gene ID" value="ECPE_0001814301"/>
</dbReference>